<dbReference type="SUPFAM" id="SSF160975">
    <property type="entry name" value="AF1531-like"/>
    <property type="match status" value="1"/>
</dbReference>
<dbReference type="EMBL" id="PP511521">
    <property type="protein sequence ID" value="XCD05070.1"/>
    <property type="molecule type" value="Genomic_DNA"/>
</dbReference>
<sequence length="153" mass="17752">MSVGYSIISLKQMWYKLNYPVIFWYVKIKYAGNENDVFKYSHCAVKSNAVVFLPHVNYTAKTSMRTYDGELVLQQGLEIIKGVGTVAAEYIEAERIKNGEFKSYDDFYDRCKGRQVTQRVIQILEEQGALEFRESKYLGRTIKYNSSLLSKDL</sequence>
<evidence type="ECO:0000313" key="2">
    <source>
        <dbReference type="EMBL" id="XCD05070.1"/>
    </source>
</evidence>
<dbReference type="Pfam" id="PF14579">
    <property type="entry name" value="HHH_6"/>
    <property type="match status" value="1"/>
</dbReference>
<name>A0AAU8B112_9CAUD</name>
<dbReference type="Gene3D" id="1.10.150.870">
    <property type="match status" value="1"/>
</dbReference>
<protein>
    <submittedName>
        <fullName evidence="2">Polymerase/primase</fullName>
    </submittedName>
</protein>
<accession>A0AAU8B112</accession>
<dbReference type="GO" id="GO:0008408">
    <property type="term" value="F:3'-5' exonuclease activity"/>
    <property type="evidence" value="ECO:0007669"/>
    <property type="project" value="InterPro"/>
</dbReference>
<reference evidence="2" key="1">
    <citation type="submission" date="2024-03" db="EMBL/GenBank/DDBJ databases">
        <title>Diverse circular DNA viruses in blood, oral, and fecal samples of captive lemurs.</title>
        <authorList>
            <person name="Paietta E.N."/>
            <person name="Kraberger S."/>
            <person name="Lund M.C."/>
            <person name="Custer J.M."/>
            <person name="Vargas K.M."/>
            <person name="Ehmke E.E."/>
            <person name="Yoder A.D."/>
            <person name="Varsani A."/>
        </authorList>
    </citation>
    <scope>NUCLEOTIDE SEQUENCE</scope>
    <source>
        <strain evidence="2">Duke_24FS_3</strain>
    </source>
</reference>
<dbReference type="GO" id="GO:0006260">
    <property type="term" value="P:DNA replication"/>
    <property type="evidence" value="ECO:0007669"/>
    <property type="project" value="InterPro"/>
</dbReference>
<proteinExistence type="predicted"/>
<dbReference type="PANTHER" id="PTHR32294">
    <property type="entry name" value="DNA POLYMERASE III SUBUNIT ALPHA"/>
    <property type="match status" value="1"/>
</dbReference>
<evidence type="ECO:0000259" key="1">
    <source>
        <dbReference type="Pfam" id="PF14579"/>
    </source>
</evidence>
<feature type="domain" description="DNA polymerase helix-hairpin-helix motif" evidence="1">
    <location>
        <begin position="51"/>
        <end position="132"/>
    </location>
</feature>
<dbReference type="InterPro" id="IPR029460">
    <property type="entry name" value="DNAPol_HHH"/>
</dbReference>
<organism evidence="2">
    <name type="scientific">Dulem virus 36</name>
    <dbReference type="NCBI Taxonomy" id="3145754"/>
    <lineage>
        <taxon>Viruses</taxon>
        <taxon>Duplodnaviria</taxon>
        <taxon>Heunggongvirae</taxon>
        <taxon>Uroviricota</taxon>
        <taxon>Caudoviricetes</taxon>
    </lineage>
</organism>
<dbReference type="InterPro" id="IPR004805">
    <property type="entry name" value="DnaE2/DnaE/PolC"/>
</dbReference>